<accession>A0ABN7EDN0</accession>
<proteinExistence type="predicted"/>
<evidence type="ECO:0000313" key="2">
    <source>
        <dbReference type="Proteomes" id="UP001189122"/>
    </source>
</evidence>
<sequence length="138" mass="15258">MDKHFLSKSLNFSHENKGRSGGSSCSVHGLEGSPWTKTMWAISRSSRERSMKWVVESSPVAVTRQSGKTATLRHSDGCHPTERSWMERRLFIASGTLSGGGDCSNAPRIALTRFSPMIQRLSLLNPSPTICRKVAIIR</sequence>
<comment type="caution">
    <text evidence="1">The sequence shown here is derived from an EMBL/GenBank/DDBJ whole genome shotgun (WGS) entry which is preliminary data.</text>
</comment>
<protein>
    <submittedName>
        <fullName evidence="1">Uncharacterized protein</fullName>
    </submittedName>
</protein>
<dbReference type="Proteomes" id="UP001189122">
    <property type="component" value="Unassembled WGS sequence"/>
</dbReference>
<name>A0ABN7EDN0_SPIIN</name>
<gene>
    <name evidence="1" type="ORF">SI7747_UN021970</name>
</gene>
<reference evidence="2" key="1">
    <citation type="journal article" date="2020" name="Sci. Rep.">
        <title>Chromosome-scale genome assembly for the duckweed Spirodela intermedia, integrating cytogenetic maps, PacBio and Oxford Nanopore libraries.</title>
        <authorList>
            <person name="Hoang P.T.N."/>
            <person name="Fiebig A."/>
            <person name="Novak P."/>
            <person name="Macas J."/>
            <person name="Cao H.X."/>
            <person name="Stepanenko A."/>
            <person name="Chen G."/>
            <person name="Borisjuk N."/>
            <person name="Scholz U."/>
            <person name="Schubert I."/>
        </authorList>
    </citation>
    <scope>NUCLEOTIDE SEQUENCE [LARGE SCALE GENOMIC DNA]</scope>
</reference>
<dbReference type="EMBL" id="CACRZD030000381">
    <property type="protein sequence ID" value="CAA6675628.1"/>
    <property type="molecule type" value="Genomic_DNA"/>
</dbReference>
<keyword evidence="2" id="KW-1185">Reference proteome</keyword>
<organism evidence="1 2">
    <name type="scientific">Spirodela intermedia</name>
    <name type="common">Intermediate duckweed</name>
    <dbReference type="NCBI Taxonomy" id="51605"/>
    <lineage>
        <taxon>Eukaryota</taxon>
        <taxon>Viridiplantae</taxon>
        <taxon>Streptophyta</taxon>
        <taxon>Embryophyta</taxon>
        <taxon>Tracheophyta</taxon>
        <taxon>Spermatophyta</taxon>
        <taxon>Magnoliopsida</taxon>
        <taxon>Liliopsida</taxon>
        <taxon>Araceae</taxon>
        <taxon>Lemnoideae</taxon>
        <taxon>Spirodela</taxon>
    </lineage>
</organism>
<evidence type="ECO:0000313" key="1">
    <source>
        <dbReference type="EMBL" id="CAA6675628.1"/>
    </source>
</evidence>